<accession>A0A6C0IWD7</accession>
<evidence type="ECO:0000313" key="1">
    <source>
        <dbReference type="EMBL" id="QHT97611.1"/>
    </source>
</evidence>
<name>A0A6C0IWD7_9ZZZZ</name>
<dbReference type="EMBL" id="MN740283">
    <property type="protein sequence ID" value="QHT97611.1"/>
    <property type="molecule type" value="Genomic_DNA"/>
</dbReference>
<sequence>MKLEFDHKIGSGFGSTIMQSIVLEYKLSRRGTRICSFPECKKQKDLIGYSHHQLCSDHYNYISMLDRGEEPLACSVPMCCLMTNLIEYDGHILCPTHYRRIEKIAKLPAPGSCYIDTCPRNGTHEFKGKTFCSYHCQKIQERTETPKRNEHECNYIGCNEFWTVSGFNSRWCPRHYLEMCSIRESIKHDDSEIDRAARLKELKVRKDGFTETGLRHRWYYLQSVIRSLSQQKGFASEPT</sequence>
<protein>
    <submittedName>
        <fullName evidence="1">Uncharacterized protein</fullName>
    </submittedName>
</protein>
<dbReference type="AlphaFoldDB" id="A0A6C0IWD7"/>
<organism evidence="1">
    <name type="scientific">viral metagenome</name>
    <dbReference type="NCBI Taxonomy" id="1070528"/>
    <lineage>
        <taxon>unclassified sequences</taxon>
        <taxon>metagenomes</taxon>
        <taxon>organismal metagenomes</taxon>
    </lineage>
</organism>
<proteinExistence type="predicted"/>
<reference evidence="1" key="1">
    <citation type="journal article" date="2020" name="Nature">
        <title>Giant virus diversity and host interactions through global metagenomics.</title>
        <authorList>
            <person name="Schulz F."/>
            <person name="Roux S."/>
            <person name="Paez-Espino D."/>
            <person name="Jungbluth S."/>
            <person name="Walsh D.A."/>
            <person name="Denef V.J."/>
            <person name="McMahon K.D."/>
            <person name="Konstantinidis K.T."/>
            <person name="Eloe-Fadrosh E.A."/>
            <person name="Kyrpides N.C."/>
            <person name="Woyke T."/>
        </authorList>
    </citation>
    <scope>NUCLEOTIDE SEQUENCE</scope>
    <source>
        <strain evidence="1">GVMAG-M-3300025572-1</strain>
    </source>
</reference>